<protein>
    <submittedName>
        <fullName evidence="1">Uncharacterized protein</fullName>
    </submittedName>
</protein>
<gene>
    <name evidence="1" type="ORF">DJ90_1550</name>
</gene>
<reference evidence="1 2" key="1">
    <citation type="submission" date="2014-04" db="EMBL/GenBank/DDBJ databases">
        <authorList>
            <person name="Bishop-Lilly K.A."/>
            <person name="Broomall S.M."/>
            <person name="Chain P.S."/>
            <person name="Chertkov O."/>
            <person name="Coyne S.R."/>
            <person name="Daligault H.E."/>
            <person name="Davenport K.W."/>
            <person name="Erkkila T."/>
            <person name="Frey K.G."/>
            <person name="Gibbons H.S."/>
            <person name="Gu W."/>
            <person name="Jaissle J."/>
            <person name="Johnson S.L."/>
            <person name="Koroleva G.I."/>
            <person name="Ladner J.T."/>
            <person name="Lo C.-C."/>
            <person name="Minogue T.D."/>
            <person name="Munk C."/>
            <person name="Palacios G.F."/>
            <person name="Redden C.L."/>
            <person name="Rosenzweig C.N."/>
            <person name="Scholz M.B."/>
            <person name="Teshima H."/>
            <person name="Xu Y."/>
        </authorList>
    </citation>
    <scope>NUCLEOTIDE SEQUENCE [LARGE SCALE GENOMIC DNA]</scope>
    <source>
        <strain evidence="1 2">8244</strain>
    </source>
</reference>
<dbReference type="OrthoDB" id="9181133at2"/>
<evidence type="ECO:0000313" key="2">
    <source>
        <dbReference type="Proteomes" id="UP000029278"/>
    </source>
</evidence>
<dbReference type="AlphaFoldDB" id="A0A090ZCE2"/>
<dbReference type="GeneID" id="77007464"/>
<comment type="caution">
    <text evidence="1">The sequence shown here is derived from an EMBL/GenBank/DDBJ whole genome shotgun (WGS) entry which is preliminary data.</text>
</comment>
<dbReference type="RefSeq" id="WP_036623295.1">
    <property type="nucleotide sequence ID" value="NZ_BGML01000003.1"/>
</dbReference>
<dbReference type="Proteomes" id="UP000029278">
    <property type="component" value="Unassembled WGS sequence"/>
</dbReference>
<proteinExistence type="predicted"/>
<dbReference type="InterPro" id="IPR046644">
    <property type="entry name" value="DUF6756"/>
</dbReference>
<sequence>MDTLSIRDEIEVLLKQFPEYRPHFCEVGKYDWEQIKNKVEERFVQKKHYKYDLHWAWLRFKEPQYAASFVKAI</sequence>
<dbReference type="Pfam" id="PF20541">
    <property type="entry name" value="DUF6756"/>
    <property type="match status" value="1"/>
</dbReference>
<name>A0A090ZCE2_PAEMA</name>
<accession>A0A090ZCE2</accession>
<evidence type="ECO:0000313" key="1">
    <source>
        <dbReference type="EMBL" id="KFN08312.1"/>
    </source>
</evidence>
<keyword evidence="2" id="KW-1185">Reference proteome</keyword>
<organism evidence="1 2">
    <name type="scientific">Paenibacillus macerans</name>
    <name type="common">Bacillus macerans</name>
    <dbReference type="NCBI Taxonomy" id="44252"/>
    <lineage>
        <taxon>Bacteria</taxon>
        <taxon>Bacillati</taxon>
        <taxon>Bacillota</taxon>
        <taxon>Bacilli</taxon>
        <taxon>Bacillales</taxon>
        <taxon>Paenibacillaceae</taxon>
        <taxon>Paenibacillus</taxon>
    </lineage>
</organism>
<dbReference type="HOGENOM" id="CLU_2701268_0_0_9"/>
<dbReference type="STRING" id="44252.DJ90_1550"/>
<dbReference type="EMBL" id="JMQA01000029">
    <property type="protein sequence ID" value="KFN08312.1"/>
    <property type="molecule type" value="Genomic_DNA"/>
</dbReference>